<protein>
    <submittedName>
        <fullName evidence="1">Uncharacterized protein</fullName>
    </submittedName>
</protein>
<reference evidence="1 2" key="1">
    <citation type="journal article" date="2021" name="Environ. Microbiol.">
        <title>Gene family expansions and transcriptome signatures uncover fungal adaptations to wood decay.</title>
        <authorList>
            <person name="Hage H."/>
            <person name="Miyauchi S."/>
            <person name="Viragh M."/>
            <person name="Drula E."/>
            <person name="Min B."/>
            <person name="Chaduli D."/>
            <person name="Navarro D."/>
            <person name="Favel A."/>
            <person name="Norest M."/>
            <person name="Lesage-Meessen L."/>
            <person name="Balint B."/>
            <person name="Merenyi Z."/>
            <person name="de Eugenio L."/>
            <person name="Morin E."/>
            <person name="Martinez A.T."/>
            <person name="Baldrian P."/>
            <person name="Stursova M."/>
            <person name="Martinez M.J."/>
            <person name="Novotny C."/>
            <person name="Magnuson J.K."/>
            <person name="Spatafora J.W."/>
            <person name="Maurice S."/>
            <person name="Pangilinan J."/>
            <person name="Andreopoulos W."/>
            <person name="LaButti K."/>
            <person name="Hundley H."/>
            <person name="Na H."/>
            <person name="Kuo A."/>
            <person name="Barry K."/>
            <person name="Lipzen A."/>
            <person name="Henrissat B."/>
            <person name="Riley R."/>
            <person name="Ahrendt S."/>
            <person name="Nagy L.G."/>
            <person name="Grigoriev I.V."/>
            <person name="Martin F."/>
            <person name="Rosso M.N."/>
        </authorList>
    </citation>
    <scope>NUCLEOTIDE SEQUENCE [LARGE SCALE GENOMIC DNA]</scope>
    <source>
        <strain evidence="1 2">CIRM-BRFM 1785</strain>
    </source>
</reference>
<accession>A0ABQ8KBW3</accession>
<evidence type="ECO:0000313" key="1">
    <source>
        <dbReference type="EMBL" id="KAH9835035.1"/>
    </source>
</evidence>
<dbReference type="EMBL" id="JADCUA010000014">
    <property type="protein sequence ID" value="KAH9835035.1"/>
    <property type="molecule type" value="Genomic_DNA"/>
</dbReference>
<dbReference type="RefSeq" id="XP_047777521.1">
    <property type="nucleotide sequence ID" value="XM_047916527.1"/>
</dbReference>
<organism evidence="1 2">
    <name type="scientific">Rhodofomes roseus</name>
    <dbReference type="NCBI Taxonomy" id="34475"/>
    <lineage>
        <taxon>Eukaryota</taxon>
        <taxon>Fungi</taxon>
        <taxon>Dikarya</taxon>
        <taxon>Basidiomycota</taxon>
        <taxon>Agaricomycotina</taxon>
        <taxon>Agaricomycetes</taxon>
        <taxon>Polyporales</taxon>
        <taxon>Rhodofomes</taxon>
    </lineage>
</organism>
<dbReference type="GeneID" id="71997259"/>
<sequence>MAFHITRGATFGLLLGEPLGTSGCLHKWKVSAFDMTQKLASCHAAMLLRPLTDVYKGASSPGHPFRSLPSYPIMASAIKTVAQSVLVPATDKAKIADLQKDIPTHIASRTCPRRCSSWKLQASGLRQQCIKVYLRTCALGPIAYDAGLFSPQYCSRLSR</sequence>
<evidence type="ECO:0000313" key="2">
    <source>
        <dbReference type="Proteomes" id="UP000814176"/>
    </source>
</evidence>
<comment type="caution">
    <text evidence="1">The sequence shown here is derived from an EMBL/GenBank/DDBJ whole genome shotgun (WGS) entry which is preliminary data.</text>
</comment>
<dbReference type="Proteomes" id="UP000814176">
    <property type="component" value="Unassembled WGS sequence"/>
</dbReference>
<gene>
    <name evidence="1" type="ORF">C8Q71DRAFT_138308</name>
</gene>
<keyword evidence="2" id="KW-1185">Reference proteome</keyword>
<proteinExistence type="predicted"/>
<name>A0ABQ8KBW3_9APHY</name>